<keyword evidence="15" id="KW-1185">Reference proteome</keyword>
<gene>
    <name evidence="14" type="ORF">ASNO1_25340</name>
</gene>
<dbReference type="InterPro" id="IPR005122">
    <property type="entry name" value="Uracil-DNA_glycosylase-like"/>
</dbReference>
<evidence type="ECO:0000256" key="7">
    <source>
        <dbReference type="ARBA" id="ARBA00022763"/>
    </source>
</evidence>
<evidence type="ECO:0000256" key="6">
    <source>
        <dbReference type="ARBA" id="ARBA00022723"/>
    </source>
</evidence>
<dbReference type="CDD" id="cd10030">
    <property type="entry name" value="UDG-F4_TTUDGA_SPO1dp_like"/>
    <property type="match status" value="1"/>
</dbReference>
<dbReference type="SMART" id="SM00986">
    <property type="entry name" value="UDG"/>
    <property type="match status" value="1"/>
</dbReference>
<feature type="compositionally biased region" description="Pro residues" evidence="12">
    <location>
        <begin position="99"/>
        <end position="110"/>
    </location>
</feature>
<dbReference type="EC" id="3.2.2.27" evidence="3"/>
<comment type="catalytic activity">
    <reaction evidence="1">
        <text>Hydrolyzes single-stranded DNA or mismatched double-stranded DNA and polynucleotides, releasing free uracil.</text>
        <dbReference type="EC" id="3.2.2.27"/>
    </reaction>
</comment>
<organism evidence="14 15">
    <name type="scientific">Corallococcus caeni</name>
    <dbReference type="NCBI Taxonomy" id="3082388"/>
    <lineage>
        <taxon>Bacteria</taxon>
        <taxon>Pseudomonadati</taxon>
        <taxon>Myxococcota</taxon>
        <taxon>Myxococcia</taxon>
        <taxon>Myxococcales</taxon>
        <taxon>Cystobacterineae</taxon>
        <taxon>Myxococcaceae</taxon>
        <taxon>Corallococcus</taxon>
    </lineage>
</organism>
<keyword evidence="10" id="KW-0411">Iron-sulfur</keyword>
<evidence type="ECO:0000256" key="4">
    <source>
        <dbReference type="ARBA" id="ARBA00019403"/>
    </source>
</evidence>
<evidence type="ECO:0000259" key="13">
    <source>
        <dbReference type="SMART" id="SM00986"/>
    </source>
</evidence>
<sequence>MNDDTPDSAQELADVLQDVRRHLLWQEETAGRSLLVDAKVAAELQQQRAAASSVRSMIARTKAPEPAAAPPPPRPPPESPTRDALHAAMKQPLGAPRPLAAPPPAAPPRAPLAASRPLASDAPAPGMLLDVPRSTPRYNGALPGVVEGERPTLDQIRRELGDCRRCKLCTGRKNIVFGSGNPRADLVFVGEGPGENEDLQGVPFVGAAGDLLTKMIGAMGFTRNDVYIANVVKCRPPGNRNPEPDEIAACEPFLRSQLLAIQPKVIVALGKFAAQTLLRDTTPITRMRGQWREYEGIQLMPTFHPAYLLRNSAEKRKAWEDLQQVMKLFGKHPGAGA</sequence>
<evidence type="ECO:0000256" key="12">
    <source>
        <dbReference type="SAM" id="MobiDB-lite"/>
    </source>
</evidence>
<feature type="domain" description="Uracil-DNA glycosylase-like" evidence="13">
    <location>
        <begin position="177"/>
        <end position="323"/>
    </location>
</feature>
<feature type="compositionally biased region" description="Polar residues" evidence="12">
    <location>
        <begin position="44"/>
        <end position="55"/>
    </location>
</feature>
<dbReference type="EMBL" id="BTTX01000002">
    <property type="protein sequence ID" value="GMU06281.1"/>
    <property type="molecule type" value="Genomic_DNA"/>
</dbReference>
<dbReference type="RefSeq" id="WP_338277076.1">
    <property type="nucleotide sequence ID" value="NZ_BTTX01000002.1"/>
</dbReference>
<evidence type="ECO:0000256" key="11">
    <source>
        <dbReference type="ARBA" id="ARBA00023204"/>
    </source>
</evidence>
<dbReference type="Proteomes" id="UP001342631">
    <property type="component" value="Unassembled WGS sequence"/>
</dbReference>
<evidence type="ECO:0000313" key="15">
    <source>
        <dbReference type="Proteomes" id="UP001342631"/>
    </source>
</evidence>
<evidence type="ECO:0000256" key="8">
    <source>
        <dbReference type="ARBA" id="ARBA00022801"/>
    </source>
</evidence>
<name>A0ABQ6QQH8_9BACT</name>
<dbReference type="NCBIfam" id="TIGR00758">
    <property type="entry name" value="UDG_fam4"/>
    <property type="match status" value="1"/>
</dbReference>
<comment type="similarity">
    <text evidence="2">Belongs to the uracil-DNA glycosylase (UDG) superfamily. Type 4 (UDGa) family.</text>
</comment>
<dbReference type="InterPro" id="IPR005273">
    <property type="entry name" value="Ura-DNA_glyco_family4"/>
</dbReference>
<dbReference type="SUPFAM" id="SSF52141">
    <property type="entry name" value="Uracil-DNA glycosylase-like"/>
    <property type="match status" value="1"/>
</dbReference>
<evidence type="ECO:0000256" key="10">
    <source>
        <dbReference type="ARBA" id="ARBA00023014"/>
    </source>
</evidence>
<proteinExistence type="inferred from homology"/>
<dbReference type="InterPro" id="IPR051536">
    <property type="entry name" value="UDG_Type-4/5"/>
</dbReference>
<evidence type="ECO:0000256" key="2">
    <source>
        <dbReference type="ARBA" id="ARBA00006521"/>
    </source>
</evidence>
<keyword evidence="11" id="KW-0234">DNA repair</keyword>
<dbReference type="Pfam" id="PF03167">
    <property type="entry name" value="UDG"/>
    <property type="match status" value="1"/>
</dbReference>
<feature type="compositionally biased region" description="Pro residues" evidence="12">
    <location>
        <begin position="67"/>
        <end position="79"/>
    </location>
</feature>
<keyword evidence="5" id="KW-0004">4Fe-4S</keyword>
<dbReference type="SMART" id="SM00987">
    <property type="entry name" value="UreE_C"/>
    <property type="match status" value="1"/>
</dbReference>
<protein>
    <recommendedName>
        <fullName evidence="4">Type-4 uracil-DNA glycosylase</fullName>
        <ecNumber evidence="3">3.2.2.27</ecNumber>
    </recommendedName>
</protein>
<dbReference type="InterPro" id="IPR036895">
    <property type="entry name" value="Uracil-DNA_glycosylase-like_sf"/>
</dbReference>
<comment type="caution">
    <text evidence="14">The sequence shown here is derived from an EMBL/GenBank/DDBJ whole genome shotgun (WGS) entry which is preliminary data.</text>
</comment>
<dbReference type="PANTHER" id="PTHR33693">
    <property type="entry name" value="TYPE-5 URACIL-DNA GLYCOSYLASE"/>
    <property type="match status" value="1"/>
</dbReference>
<feature type="compositionally biased region" description="Low complexity" evidence="12">
    <location>
        <begin position="111"/>
        <end position="125"/>
    </location>
</feature>
<evidence type="ECO:0000256" key="5">
    <source>
        <dbReference type="ARBA" id="ARBA00022485"/>
    </source>
</evidence>
<reference evidence="14 15" key="1">
    <citation type="journal article" date="2024" name="Arch. Microbiol.">
        <title>Corallococcus caeni sp. nov., a novel myxobacterium isolated from activated sludge.</title>
        <authorList>
            <person name="Tomita S."/>
            <person name="Nakai R."/>
            <person name="Kuroda K."/>
            <person name="Kurashita H."/>
            <person name="Hatamoto M."/>
            <person name="Yamaguchi T."/>
            <person name="Narihiro T."/>
        </authorList>
    </citation>
    <scope>NUCLEOTIDE SEQUENCE [LARGE SCALE GENOMIC DNA]</scope>
    <source>
        <strain evidence="14 15">NO1</strain>
    </source>
</reference>
<dbReference type="Gene3D" id="3.40.470.10">
    <property type="entry name" value="Uracil-DNA glycosylase-like domain"/>
    <property type="match status" value="1"/>
</dbReference>
<keyword evidence="7" id="KW-0227">DNA damage</keyword>
<dbReference type="PANTHER" id="PTHR33693:SF1">
    <property type="entry name" value="TYPE-4 URACIL-DNA GLYCOSYLASE"/>
    <property type="match status" value="1"/>
</dbReference>
<accession>A0ABQ6QQH8</accession>
<keyword evidence="8" id="KW-0378">Hydrolase</keyword>
<evidence type="ECO:0000256" key="9">
    <source>
        <dbReference type="ARBA" id="ARBA00023004"/>
    </source>
</evidence>
<keyword evidence="6" id="KW-0479">Metal-binding</keyword>
<evidence type="ECO:0000256" key="1">
    <source>
        <dbReference type="ARBA" id="ARBA00001400"/>
    </source>
</evidence>
<evidence type="ECO:0000313" key="14">
    <source>
        <dbReference type="EMBL" id="GMU06281.1"/>
    </source>
</evidence>
<keyword evidence="9" id="KW-0408">Iron</keyword>
<feature type="region of interest" description="Disordered" evidence="12">
    <location>
        <begin position="44"/>
        <end position="144"/>
    </location>
</feature>
<evidence type="ECO:0000256" key="3">
    <source>
        <dbReference type="ARBA" id="ARBA00012030"/>
    </source>
</evidence>